<dbReference type="RefSeq" id="WP_109726722.1">
    <property type="nucleotide sequence ID" value="NZ_QGDI01000007.1"/>
</dbReference>
<dbReference type="InterPro" id="IPR010093">
    <property type="entry name" value="SinI_DNA-bd"/>
</dbReference>
<gene>
    <name evidence="2" type="ORF">IE37_01954</name>
</gene>
<protein>
    <submittedName>
        <fullName evidence="2">Excisionase family DNA binding protein</fullName>
    </submittedName>
</protein>
<evidence type="ECO:0000313" key="2">
    <source>
        <dbReference type="EMBL" id="PWJ12264.1"/>
    </source>
</evidence>
<comment type="caution">
    <text evidence="2">The sequence shown here is derived from an EMBL/GenBank/DDBJ whole genome shotgun (WGS) entry which is preliminary data.</text>
</comment>
<dbReference type="InterPro" id="IPR009061">
    <property type="entry name" value="DNA-bd_dom_put_sf"/>
</dbReference>
<sequence>MKQEKLCMSAHELSLQTGLSLSFIRKLTREEKIPYLRVGRRVLYPVSSVEEWLSKNMDAESDEQ</sequence>
<dbReference type="EMBL" id="QGDI01000007">
    <property type="protein sequence ID" value="PWJ12264.1"/>
    <property type="molecule type" value="Genomic_DNA"/>
</dbReference>
<dbReference type="NCBIfam" id="TIGR01764">
    <property type="entry name" value="excise"/>
    <property type="match status" value="1"/>
</dbReference>
<dbReference type="Proteomes" id="UP000245720">
    <property type="component" value="Unassembled WGS sequence"/>
</dbReference>
<dbReference type="GO" id="GO:0003677">
    <property type="term" value="F:DNA binding"/>
    <property type="evidence" value="ECO:0007669"/>
    <property type="project" value="InterPro"/>
</dbReference>
<dbReference type="OrthoDB" id="1684751at2"/>
<dbReference type="InterPro" id="IPR041657">
    <property type="entry name" value="HTH_17"/>
</dbReference>
<evidence type="ECO:0000259" key="1">
    <source>
        <dbReference type="Pfam" id="PF12728"/>
    </source>
</evidence>
<accession>A0A315XZV3</accession>
<name>A0A315XZV3_RUMFL</name>
<organism evidence="2 3">
    <name type="scientific">Ruminococcus flavefaciens</name>
    <dbReference type="NCBI Taxonomy" id="1265"/>
    <lineage>
        <taxon>Bacteria</taxon>
        <taxon>Bacillati</taxon>
        <taxon>Bacillota</taxon>
        <taxon>Clostridia</taxon>
        <taxon>Eubacteriales</taxon>
        <taxon>Oscillospiraceae</taxon>
        <taxon>Ruminococcus</taxon>
    </lineage>
</organism>
<dbReference type="AlphaFoldDB" id="A0A315XZV3"/>
<reference evidence="2 3" key="1">
    <citation type="submission" date="2018-05" db="EMBL/GenBank/DDBJ databases">
        <title>The Hungate 1000. A catalogue of reference genomes from the rumen microbiome.</title>
        <authorList>
            <person name="Kelly W."/>
        </authorList>
    </citation>
    <scope>NUCLEOTIDE SEQUENCE [LARGE SCALE GENOMIC DNA]</scope>
    <source>
        <strain evidence="2 3">SAb67</strain>
    </source>
</reference>
<proteinExistence type="predicted"/>
<dbReference type="Pfam" id="PF12728">
    <property type="entry name" value="HTH_17"/>
    <property type="match status" value="1"/>
</dbReference>
<evidence type="ECO:0000313" key="3">
    <source>
        <dbReference type="Proteomes" id="UP000245720"/>
    </source>
</evidence>
<feature type="domain" description="Helix-turn-helix" evidence="1">
    <location>
        <begin position="12"/>
        <end position="56"/>
    </location>
</feature>
<dbReference type="SUPFAM" id="SSF46955">
    <property type="entry name" value="Putative DNA-binding domain"/>
    <property type="match status" value="1"/>
</dbReference>